<evidence type="ECO:0000313" key="4">
    <source>
        <dbReference type="EMBL" id="KAK4297431.1"/>
    </source>
</evidence>
<name>A0AAE1NXZ3_9EUCA</name>
<organism evidence="4 5">
    <name type="scientific">Petrolisthes manimaculis</name>
    <dbReference type="NCBI Taxonomy" id="1843537"/>
    <lineage>
        <taxon>Eukaryota</taxon>
        <taxon>Metazoa</taxon>
        <taxon>Ecdysozoa</taxon>
        <taxon>Arthropoda</taxon>
        <taxon>Crustacea</taxon>
        <taxon>Multicrustacea</taxon>
        <taxon>Malacostraca</taxon>
        <taxon>Eumalacostraca</taxon>
        <taxon>Eucarida</taxon>
        <taxon>Decapoda</taxon>
        <taxon>Pleocyemata</taxon>
        <taxon>Anomura</taxon>
        <taxon>Galatheoidea</taxon>
        <taxon>Porcellanidae</taxon>
        <taxon>Petrolisthes</taxon>
    </lineage>
</organism>
<evidence type="ECO:0000256" key="2">
    <source>
        <dbReference type="SAM" id="MobiDB-lite"/>
    </source>
</evidence>
<keyword evidence="1" id="KW-0479">Metal-binding</keyword>
<dbReference type="AlphaFoldDB" id="A0AAE1NXZ3"/>
<dbReference type="Proteomes" id="UP001292094">
    <property type="component" value="Unassembled WGS sequence"/>
</dbReference>
<dbReference type="PROSITE" id="PS50103">
    <property type="entry name" value="ZF_C3H1"/>
    <property type="match status" value="1"/>
</dbReference>
<evidence type="ECO:0000313" key="5">
    <source>
        <dbReference type="Proteomes" id="UP001292094"/>
    </source>
</evidence>
<proteinExistence type="predicted"/>
<dbReference type="InterPro" id="IPR000571">
    <property type="entry name" value="Znf_CCCH"/>
</dbReference>
<keyword evidence="5" id="KW-1185">Reference proteome</keyword>
<feature type="region of interest" description="Disordered" evidence="2">
    <location>
        <begin position="293"/>
        <end position="332"/>
    </location>
</feature>
<gene>
    <name evidence="4" type="ORF">Pmani_030150</name>
</gene>
<comment type="caution">
    <text evidence="4">The sequence shown here is derived from an EMBL/GenBank/DDBJ whole genome shotgun (WGS) entry which is preliminary data.</text>
</comment>
<accession>A0AAE1NXZ3</accession>
<feature type="compositionally biased region" description="Polar residues" evidence="2">
    <location>
        <begin position="166"/>
        <end position="194"/>
    </location>
</feature>
<keyword evidence="1" id="KW-0863">Zinc-finger</keyword>
<reference evidence="4" key="1">
    <citation type="submission" date="2023-11" db="EMBL/GenBank/DDBJ databases">
        <title>Genome assemblies of two species of porcelain crab, Petrolisthes cinctipes and Petrolisthes manimaculis (Anomura: Porcellanidae).</title>
        <authorList>
            <person name="Angst P."/>
        </authorList>
    </citation>
    <scope>NUCLEOTIDE SEQUENCE</scope>
    <source>
        <strain evidence="4">PB745_02</strain>
        <tissue evidence="4">Gill</tissue>
    </source>
</reference>
<feature type="zinc finger region" description="C3H1-type" evidence="1">
    <location>
        <begin position="209"/>
        <end position="239"/>
    </location>
</feature>
<keyword evidence="1" id="KW-0862">Zinc</keyword>
<protein>
    <recommendedName>
        <fullName evidence="3">C3H1-type domain-containing protein</fullName>
    </recommendedName>
</protein>
<feature type="region of interest" description="Disordered" evidence="2">
    <location>
        <begin position="166"/>
        <end position="206"/>
    </location>
</feature>
<dbReference type="EMBL" id="JAWZYT010003637">
    <property type="protein sequence ID" value="KAK4297431.1"/>
    <property type="molecule type" value="Genomic_DNA"/>
</dbReference>
<feature type="domain" description="C3H1-type" evidence="3">
    <location>
        <begin position="209"/>
        <end position="239"/>
    </location>
</feature>
<sequence length="399" mass="44366">MVIVGVSCVPAAEAGRILFLGPISSKSHKNFYMGIVNALADHGNQCDCCKKWMHYHCTHLPIYMINKLRKTARKFDCVNCCDVDGDWEKEAVEGIEKQKLLLKADKTRTGNEIKQDNAPTPAENQDIPSANQQEFQLGSTPENIDLNCSLGPTSEQVQTPEDNNILTIANPSLPQTSGSNSTQGESSQTPSNNPREPAAQPTDTAGEQNREKLVCLYYKKGICRHGIAGKECIYSHPKPCRRLMEHGIKGKHGCKRDNKCRWFHPRLCYNSLMHHECFADSCRKFHVKGTRTKRTHDAQQAQKTQTYTNTSGETNRVTEPKTQAPNTVPGMEANQGKAFLDLMIEMKSTMDALTKTVASQEMLLSNIVKGSKPNWVPAGLPQPGQNSQQFPWMAALTSH</sequence>
<dbReference type="GO" id="GO:0008270">
    <property type="term" value="F:zinc ion binding"/>
    <property type="evidence" value="ECO:0007669"/>
    <property type="project" value="UniProtKB-KW"/>
</dbReference>
<evidence type="ECO:0000259" key="3">
    <source>
        <dbReference type="PROSITE" id="PS50103"/>
    </source>
</evidence>
<feature type="compositionally biased region" description="Polar residues" evidence="2">
    <location>
        <begin position="298"/>
        <end position="326"/>
    </location>
</feature>
<evidence type="ECO:0000256" key="1">
    <source>
        <dbReference type="PROSITE-ProRule" id="PRU00723"/>
    </source>
</evidence>